<evidence type="ECO:0000256" key="4">
    <source>
        <dbReference type="ARBA" id="ARBA00023242"/>
    </source>
</evidence>
<proteinExistence type="predicted"/>
<dbReference type="Proteomes" id="UP001176961">
    <property type="component" value="Unassembled WGS sequence"/>
</dbReference>
<feature type="compositionally biased region" description="Basic residues" evidence="6">
    <location>
        <begin position="1537"/>
        <end position="1549"/>
    </location>
</feature>
<feature type="compositionally biased region" description="Basic and acidic residues" evidence="6">
    <location>
        <begin position="164"/>
        <end position="173"/>
    </location>
</feature>
<keyword evidence="5" id="KW-0131">Cell cycle</keyword>
<feature type="compositionally biased region" description="Basic and acidic residues" evidence="6">
    <location>
        <begin position="1171"/>
        <end position="1181"/>
    </location>
</feature>
<dbReference type="InterPro" id="IPR016024">
    <property type="entry name" value="ARM-type_fold"/>
</dbReference>
<keyword evidence="4" id="KW-0539">Nucleus</keyword>
<keyword evidence="2" id="KW-0132">Cell division</keyword>
<evidence type="ECO:0000256" key="3">
    <source>
        <dbReference type="ARBA" id="ARBA00022776"/>
    </source>
</evidence>
<feature type="compositionally biased region" description="Polar residues" evidence="6">
    <location>
        <begin position="1322"/>
        <end position="1331"/>
    </location>
</feature>
<keyword evidence="3" id="KW-0498">Mitosis</keyword>
<keyword evidence="8" id="KW-1185">Reference proteome</keyword>
<dbReference type="InterPro" id="IPR011989">
    <property type="entry name" value="ARM-like"/>
</dbReference>
<dbReference type="InterPro" id="IPR039776">
    <property type="entry name" value="Pds5"/>
</dbReference>
<feature type="compositionally biased region" description="Basic and acidic residues" evidence="6">
    <location>
        <begin position="1429"/>
        <end position="1496"/>
    </location>
</feature>
<dbReference type="EMBL" id="CATQJL010000223">
    <property type="protein sequence ID" value="CAJ0598812.1"/>
    <property type="molecule type" value="Genomic_DNA"/>
</dbReference>
<comment type="subcellular location">
    <subcellularLocation>
        <location evidence="1">Nucleus</location>
    </subcellularLocation>
</comment>
<evidence type="ECO:0000256" key="2">
    <source>
        <dbReference type="ARBA" id="ARBA00022618"/>
    </source>
</evidence>
<feature type="compositionally biased region" description="Basic and acidic residues" evidence="6">
    <location>
        <begin position="1253"/>
        <end position="1267"/>
    </location>
</feature>
<dbReference type="Gene3D" id="1.25.10.10">
    <property type="entry name" value="Leucine-rich Repeat Variant"/>
    <property type="match status" value="1"/>
</dbReference>
<evidence type="ECO:0000313" key="8">
    <source>
        <dbReference type="Proteomes" id="UP001176961"/>
    </source>
</evidence>
<dbReference type="Pfam" id="PF20168">
    <property type="entry name" value="PDS5"/>
    <property type="match status" value="1"/>
</dbReference>
<evidence type="ECO:0000256" key="5">
    <source>
        <dbReference type="ARBA" id="ARBA00023306"/>
    </source>
</evidence>
<gene>
    <name evidence="7" type="ORF">CYNAS_LOCUS10795</name>
</gene>
<evidence type="ECO:0000313" key="7">
    <source>
        <dbReference type="EMBL" id="CAJ0598812.1"/>
    </source>
</evidence>
<feature type="compositionally biased region" description="Polar residues" evidence="6">
    <location>
        <begin position="1394"/>
        <end position="1406"/>
    </location>
</feature>
<dbReference type="PANTHER" id="PTHR12663:SF0">
    <property type="entry name" value="PRECOCIOUS DISSOCIATION OF SISTERS 5, ISOFORM A"/>
    <property type="match status" value="1"/>
</dbReference>
<dbReference type="SUPFAM" id="SSF48371">
    <property type="entry name" value="ARM repeat"/>
    <property type="match status" value="1"/>
</dbReference>
<organism evidence="7 8">
    <name type="scientific">Cylicocyclus nassatus</name>
    <name type="common">Nematode worm</name>
    <dbReference type="NCBI Taxonomy" id="53992"/>
    <lineage>
        <taxon>Eukaryota</taxon>
        <taxon>Metazoa</taxon>
        <taxon>Ecdysozoa</taxon>
        <taxon>Nematoda</taxon>
        <taxon>Chromadorea</taxon>
        <taxon>Rhabditida</taxon>
        <taxon>Rhabditina</taxon>
        <taxon>Rhabditomorpha</taxon>
        <taxon>Strongyloidea</taxon>
        <taxon>Strongylidae</taxon>
        <taxon>Cylicocyclus</taxon>
    </lineage>
</organism>
<dbReference type="PANTHER" id="PTHR12663">
    <property type="entry name" value="ANDROGEN INDUCED INHIBITOR OF PROLIFERATION AS3 / PDS5-RELATED"/>
    <property type="match status" value="1"/>
</dbReference>
<dbReference type="GO" id="GO:0000785">
    <property type="term" value="C:chromatin"/>
    <property type="evidence" value="ECO:0007669"/>
    <property type="project" value="TreeGrafter"/>
</dbReference>
<comment type="caution">
    <text evidence="7">The sequence shown here is derived from an EMBL/GenBank/DDBJ whole genome shotgun (WGS) entry which is preliminary data.</text>
</comment>
<dbReference type="GO" id="GO:0005634">
    <property type="term" value="C:nucleus"/>
    <property type="evidence" value="ECO:0007669"/>
    <property type="project" value="UniProtKB-SubCell"/>
</dbReference>
<feature type="region of interest" description="Disordered" evidence="6">
    <location>
        <begin position="164"/>
        <end position="185"/>
    </location>
</feature>
<dbReference type="GO" id="GO:0051301">
    <property type="term" value="P:cell division"/>
    <property type="evidence" value="ECO:0007669"/>
    <property type="project" value="UniProtKB-KW"/>
</dbReference>
<reference evidence="7" key="1">
    <citation type="submission" date="2023-07" db="EMBL/GenBank/DDBJ databases">
        <authorList>
            <consortium name="CYATHOMIX"/>
        </authorList>
    </citation>
    <scope>NUCLEOTIDE SEQUENCE</scope>
    <source>
        <strain evidence="7">N/A</strain>
    </source>
</reference>
<accession>A0AA36GV86</accession>
<feature type="region of interest" description="Disordered" evidence="6">
    <location>
        <begin position="1171"/>
        <end position="1549"/>
    </location>
</feature>
<feature type="compositionally biased region" description="Basic and acidic residues" evidence="6">
    <location>
        <begin position="1280"/>
        <end position="1289"/>
    </location>
</feature>
<evidence type="ECO:0000256" key="1">
    <source>
        <dbReference type="ARBA" id="ARBA00004123"/>
    </source>
</evidence>
<feature type="compositionally biased region" description="Polar residues" evidence="6">
    <location>
        <begin position="1498"/>
        <end position="1529"/>
    </location>
</feature>
<protein>
    <submittedName>
        <fullName evidence="7">Uncharacterized protein</fullName>
    </submittedName>
</protein>
<evidence type="ECO:0000256" key="6">
    <source>
        <dbReference type="SAM" id="MobiDB-lite"/>
    </source>
</evidence>
<name>A0AA36GV86_CYLNA</name>
<sequence length="1549" mass="175215">MREDVEYPPNCMPIPSSSGNSDLVKRLKTLSEALQLSDTNDECGNPNRYRTLLCHLAKSSFLENSSKDVQIWLACCLADILRVFAPNTPVMDSSQLRDVLIFLARALKGLESPSNPLFRRYFYLLENLHVVSTLTLTQDLPPEDASQVIRTLLKTSMEIANGKEWKSELRDTSEDGSATEDDDRSDNRDKVIGLLIGVISKILRVVDQVSPEVLDVLFFYLINPQKLNNRESYNMSRQIIQVSQTSLEATIQSLLAQSLLTGSLPEECEMVGSGRKKLHDVILELNEVAPELVAPVLPQLTCSLQAEDDNQRLLATRLVGRLAASGKSRFFDDNPKLWKKYLERFKDTSASIREVCARDSHDILLLHSQLRGQISSALGSLTRDLDDTVRLTAVLCIIETARKKLEAVNESLIMACCDRMKDKKPKIRQEALTKLLHMYFKVIMGDEYTASEIAAVTVIPKKALALYMLASMTEEKLMIERYFSIYIIPYQMEMKKRIRSMVDLFCKLDNFEAQVFAEIVARSSSHRRILREMLQIISRQAAAELQAKIQRICSTHHDPTGFSIALKHFANLLSTDQRCFECAEYLVSNEYTTSKIEETCKELVQRAMETTSIPKDCQTNIRRYCERVSPIILDLDGAVELLNVVIRIRNDADCGNIEANSRSPHVLRLLKIWSEAFPHLFSRDDSIDNILKLVVSDDPKTAETGLQVLLHVVLQSSLKAKEQGWCEKAVSVVWNVISSENEGFGRCCKLAARVICRLLGKEESTRRFDELYPEIEEHVSNVNPTACVNALQVISELHRDLPQVFGLRVKSLITEVVVPGLILSFETDPGDVDLFDPLLPLEEQTMPRFCLSKVYGMKLLARYLFTCGGDADDDALAMKTLKMFVAFIQAAGELHDPDKKISSIEKAWLRAVAGTCLLKLCYIQKYSHMLSADMFVTLSNLMKDETDCVRGYFVRRLNKGISRNRLTIEYLSFFSIAALLEPTSTEEENAIKLYREHCRNSLLAAISRRRNLIQSPSFVAAYLPYHQPEYAIAYAVWLLSHQETLSSHSDIANMAVLQECLWYIMEPFTVRKENTDFEFIYSLLQDIKESNDALFDKRLKNNEIGEAELIGQSKKMWVLADLGILMLVYRAKVTTRNEPRKTLLSTRFFIKEKKSKHAAIVYTPQELIDDEKERNGKIPTRDRKRLNSTSKFTTKRSTREAKNTTKTRRGRVPSVKLSKVDESPQSPEDMSPVRKKIDRKPLKVEQENIPVGNRKESQSPKLEEQKQSRTSHRISTRNRAAKEKNKLIEGNESLTSDDDDASPSTSGEQIQTRSSDIRKGSEQSNATTSTPSKRKVASPLKRFSAGNDVAISQNGESKVSPWPRKRQRSSLNNVDDTIDFSPIVASGRKVTRSRLIQSGPLSTSTPMPKPIPKSPKRGRIAEESNAFTKAEKGKKDAKRGSPKERSTQNQPVEKHSPKKAAEKQSPKKEAEKQSPKKEAEKQSPKKEVVKKKDILKTRVQSQRSNISNGSASYKSTKSQRSMRTKNSSTPPQPAPARPKRNQRTRGKAD</sequence>
<dbReference type="GO" id="GO:0006281">
    <property type="term" value="P:DNA repair"/>
    <property type="evidence" value="ECO:0007669"/>
    <property type="project" value="TreeGrafter"/>
</dbReference>
<dbReference type="GO" id="GO:0007064">
    <property type="term" value="P:mitotic sister chromatid cohesion"/>
    <property type="evidence" value="ECO:0007669"/>
    <property type="project" value="InterPro"/>
</dbReference>